<dbReference type="RefSeq" id="WP_099476316.1">
    <property type="nucleotide sequence ID" value="NZ_CP016809.1"/>
</dbReference>
<feature type="transmembrane region" description="Helical" evidence="8">
    <location>
        <begin position="302"/>
        <end position="327"/>
    </location>
</feature>
<evidence type="ECO:0000256" key="7">
    <source>
        <dbReference type="ARBA" id="ARBA00023136"/>
    </source>
</evidence>
<feature type="transmembrane region" description="Helical" evidence="8">
    <location>
        <begin position="183"/>
        <end position="202"/>
    </location>
</feature>
<dbReference type="AlphaFoldDB" id="A0A1B2DTU7"/>
<evidence type="ECO:0000313" key="9">
    <source>
        <dbReference type="EMBL" id="ANY71135.1"/>
    </source>
</evidence>
<evidence type="ECO:0000256" key="3">
    <source>
        <dbReference type="ARBA" id="ARBA00022448"/>
    </source>
</evidence>
<keyword evidence="7 8" id="KW-0472">Membrane</keyword>
<dbReference type="GO" id="GO:0009847">
    <property type="term" value="P:spore germination"/>
    <property type="evidence" value="ECO:0007669"/>
    <property type="project" value="InterPro"/>
</dbReference>
<evidence type="ECO:0000256" key="8">
    <source>
        <dbReference type="SAM" id="Phobius"/>
    </source>
</evidence>
<reference evidence="9" key="1">
    <citation type="submission" date="2016-08" db="EMBL/GenBank/DDBJ databases">
        <title>Complete Genome Seqeunce of Paenibacillus sp. nov. IHBB 9852 from high altitute lake of Indian trans-Himalayas.</title>
        <authorList>
            <person name="Kiran S."/>
            <person name="Swarnkar M.K."/>
            <person name="Rana A."/>
            <person name="Tewari R."/>
            <person name="Gulati A."/>
        </authorList>
    </citation>
    <scope>NUCLEOTIDE SEQUENCE [LARGE SCALE GENOMIC DNA]</scope>
    <source>
        <strain evidence="9">IHBB 9852</strain>
    </source>
</reference>
<dbReference type="InterPro" id="IPR004761">
    <property type="entry name" value="Spore_GerAB"/>
</dbReference>
<dbReference type="PANTHER" id="PTHR34975">
    <property type="entry name" value="SPORE GERMINATION PROTEIN A2"/>
    <property type="match status" value="1"/>
</dbReference>
<evidence type="ECO:0000256" key="1">
    <source>
        <dbReference type="ARBA" id="ARBA00004141"/>
    </source>
</evidence>
<feature type="transmembrane region" description="Helical" evidence="8">
    <location>
        <begin position="339"/>
        <end position="358"/>
    </location>
</feature>
<evidence type="ECO:0000256" key="4">
    <source>
        <dbReference type="ARBA" id="ARBA00022544"/>
    </source>
</evidence>
<feature type="transmembrane region" description="Helical" evidence="8">
    <location>
        <begin position="34"/>
        <end position="55"/>
    </location>
</feature>
<dbReference type="NCBIfam" id="TIGR00912">
    <property type="entry name" value="2A0309"/>
    <property type="match status" value="1"/>
</dbReference>
<dbReference type="PANTHER" id="PTHR34975:SF2">
    <property type="entry name" value="SPORE GERMINATION PROTEIN A2"/>
    <property type="match status" value="1"/>
</dbReference>
<evidence type="ECO:0000256" key="5">
    <source>
        <dbReference type="ARBA" id="ARBA00022692"/>
    </source>
</evidence>
<keyword evidence="3" id="KW-0813">Transport</keyword>
<feature type="transmembrane region" description="Helical" evidence="8">
    <location>
        <begin position="102"/>
        <end position="129"/>
    </location>
</feature>
<protein>
    <submittedName>
        <fullName evidence="9">Spore gernimation protein</fullName>
    </submittedName>
</protein>
<dbReference type="KEGG" id="pib:BBD41_00170"/>
<keyword evidence="4" id="KW-0309">Germination</keyword>
<feature type="transmembrane region" description="Helical" evidence="8">
    <location>
        <begin position="141"/>
        <end position="163"/>
    </location>
</feature>
<comment type="similarity">
    <text evidence="2">Belongs to the amino acid-polyamine-organocation (APC) superfamily. Spore germination protein (SGP) (TC 2.A.3.9) family.</text>
</comment>
<feature type="transmembrane region" description="Helical" evidence="8">
    <location>
        <begin position="268"/>
        <end position="290"/>
    </location>
</feature>
<name>A0A1B2DTU7_9BACL</name>
<organism evidence="9">
    <name type="scientific">Paenibacillus ihbetae</name>
    <dbReference type="NCBI Taxonomy" id="1870820"/>
    <lineage>
        <taxon>Bacteria</taxon>
        <taxon>Bacillati</taxon>
        <taxon>Bacillota</taxon>
        <taxon>Bacilli</taxon>
        <taxon>Bacillales</taxon>
        <taxon>Paenibacillaceae</taxon>
        <taxon>Paenibacillus</taxon>
    </lineage>
</organism>
<evidence type="ECO:0000256" key="6">
    <source>
        <dbReference type="ARBA" id="ARBA00022989"/>
    </source>
</evidence>
<keyword evidence="6 8" id="KW-1133">Transmembrane helix</keyword>
<gene>
    <name evidence="9" type="ORF">BBD41_00170</name>
</gene>
<dbReference type="GO" id="GO:0016020">
    <property type="term" value="C:membrane"/>
    <property type="evidence" value="ECO:0007669"/>
    <property type="project" value="UniProtKB-SubCell"/>
</dbReference>
<feature type="transmembrane region" description="Helical" evidence="8">
    <location>
        <begin position="7"/>
        <end position="28"/>
    </location>
</feature>
<proteinExistence type="inferred from homology"/>
<dbReference type="EMBL" id="CP016809">
    <property type="protein sequence ID" value="ANY71135.1"/>
    <property type="molecule type" value="Genomic_DNA"/>
</dbReference>
<feature type="transmembrane region" description="Helical" evidence="8">
    <location>
        <begin position="214"/>
        <end position="237"/>
    </location>
</feature>
<keyword evidence="5 8" id="KW-0812">Transmembrane</keyword>
<feature type="transmembrane region" description="Helical" evidence="8">
    <location>
        <begin position="71"/>
        <end position="90"/>
    </location>
</feature>
<comment type="subcellular location">
    <subcellularLocation>
        <location evidence="1">Membrane</location>
        <topology evidence="1">Multi-pass membrane protein</topology>
    </subcellularLocation>
</comment>
<dbReference type="Pfam" id="PF03845">
    <property type="entry name" value="Spore_permease"/>
    <property type="match status" value="1"/>
</dbReference>
<accession>A0A1B2DTU7</accession>
<evidence type="ECO:0000256" key="2">
    <source>
        <dbReference type="ARBA" id="ARBA00007998"/>
    </source>
</evidence>
<sequence>MEKIDKYQLIAMTILFIIGSSPLYQLGIEVNQDAWLVMLTGMLAGLLLLFVYLYIQKQNAGKGLFQILKHHFGRLIGTILAIAYIFYFIYESMRNTREFGDIINVAFLPNTPLFLLMLIMIVLSGYAVSKGIEVFFRVVEFLLPITMIGYFLLVMMFISTNLIHLERLLPILENGVMPVINAAIPKVISFPFGQIVVFLVFWSHLNNRKPLTKVTVLSYLFVGVFLLIFSILNLAILDPTITSISTLPMLRSVRLIQIANFLERLDPIIMMLIYIGIFVKMTAFYMAAVLGLSQLIKISHKMLTLAVGGFIYAISFISPNLIHHLWIGFEQNLKYHFPIFQIYVPLLLALIIMLRSIFSSMRKGGTKPSPASKKDGQT</sequence>